<keyword evidence="2" id="KW-0732">Signal</keyword>
<dbReference type="InterPro" id="IPR023346">
    <property type="entry name" value="Lysozyme-like_dom_sf"/>
</dbReference>
<dbReference type="Gene3D" id="1.10.530.10">
    <property type="match status" value="1"/>
</dbReference>
<feature type="signal peptide" evidence="2">
    <location>
        <begin position="1"/>
        <end position="31"/>
    </location>
</feature>
<keyword evidence="1" id="KW-0378">Hydrolase</keyword>
<dbReference type="InterPro" id="IPR010618">
    <property type="entry name" value="RPF"/>
</dbReference>
<dbReference type="SUPFAM" id="SSF53955">
    <property type="entry name" value="Lysozyme-like"/>
    <property type="match status" value="1"/>
</dbReference>
<organism evidence="4 5">
    <name type="scientific">Streptococcus zalophi</name>
    <dbReference type="NCBI Taxonomy" id="640031"/>
    <lineage>
        <taxon>Bacteria</taxon>
        <taxon>Bacillati</taxon>
        <taxon>Bacillota</taxon>
        <taxon>Bacilli</taxon>
        <taxon>Lactobacillales</taxon>
        <taxon>Streptococcaceae</taxon>
        <taxon>Streptococcus</taxon>
    </lineage>
</organism>
<reference evidence="4 5" key="1">
    <citation type="journal article" date="2021" name="Int. J. Syst. Evol. Microbiol.">
        <title>Streptococcus vicugnae sp. nov., isolated from faeces of alpacas (Vicugna pacos) and cattle (Bos taurus), Streptococcus zalophi sp. nov., and Streptococcus pacificus sp. nov., isolated from respiratory tract of California sea lions (Zalophus californianus).</title>
        <authorList>
            <person name="Volokhov D.V."/>
            <person name="Zagorodnyaya T.A."/>
            <person name="Shen Z."/>
            <person name="Blom J."/>
            <person name="Furtak V.A."/>
            <person name="Eisenberg T."/>
            <person name="Fan P."/>
            <person name="Jeong K.C."/>
            <person name="Gao Y."/>
            <person name="Zhang S."/>
            <person name="Amselle M."/>
        </authorList>
    </citation>
    <scope>NUCLEOTIDE SEQUENCE [LARGE SCALE GENOMIC DNA]</scope>
    <source>
        <strain evidence="5">CSL7508-lung</strain>
    </source>
</reference>
<dbReference type="AlphaFoldDB" id="A0A934UDR7"/>
<accession>A0A934UDR7</accession>
<feature type="chain" id="PRO_5037772412" evidence="2">
    <location>
        <begin position="32"/>
        <end position="211"/>
    </location>
</feature>
<evidence type="ECO:0000313" key="5">
    <source>
        <dbReference type="Proteomes" id="UP000644875"/>
    </source>
</evidence>
<dbReference type="EMBL" id="JAENBP010000006">
    <property type="protein sequence ID" value="MBJ8350086.1"/>
    <property type="molecule type" value="Genomic_DNA"/>
</dbReference>
<dbReference type="GO" id="GO:0016787">
    <property type="term" value="F:hydrolase activity"/>
    <property type="evidence" value="ECO:0007669"/>
    <property type="project" value="UniProtKB-KW"/>
</dbReference>
<evidence type="ECO:0000259" key="3">
    <source>
        <dbReference type="Pfam" id="PF01464"/>
    </source>
</evidence>
<gene>
    <name evidence="4" type="ORF">JHK64_05515</name>
</gene>
<keyword evidence="5" id="KW-1185">Reference proteome</keyword>
<dbReference type="CDD" id="cd13925">
    <property type="entry name" value="RPF"/>
    <property type="match status" value="1"/>
</dbReference>
<dbReference type="Pfam" id="PF01464">
    <property type="entry name" value="SLT"/>
    <property type="match status" value="1"/>
</dbReference>
<name>A0A934UDR7_9STRE</name>
<evidence type="ECO:0000256" key="2">
    <source>
        <dbReference type="SAM" id="SignalP"/>
    </source>
</evidence>
<evidence type="ECO:0000313" key="4">
    <source>
        <dbReference type="EMBL" id="MBJ8350086.1"/>
    </source>
</evidence>
<comment type="caution">
    <text evidence="4">The sequence shown here is derived from an EMBL/GenBank/DDBJ whole genome shotgun (WGS) entry which is preliminary data.</text>
</comment>
<proteinExistence type="predicted"/>
<evidence type="ECO:0000256" key="1">
    <source>
        <dbReference type="ARBA" id="ARBA00022801"/>
    </source>
</evidence>
<dbReference type="InterPro" id="IPR008258">
    <property type="entry name" value="Transglycosylase_SLT_dom_1"/>
</dbReference>
<dbReference type="Proteomes" id="UP000644875">
    <property type="component" value="Unassembled WGS sequence"/>
</dbReference>
<protein>
    <submittedName>
        <fullName evidence="4">Transglycosylase family protein</fullName>
    </submittedName>
</protein>
<sequence length="211" mass="22764">MLKRRRKLLQLVMLAIVVSLTAIFTSRPVNTDSYSVKTEVKKEKLLSVSDFEKKKLKQTLTSKANIKKAIKTTTKTVETTEETTTQESTVEETQLVTEPSTTIVEEPVVTQPVQQTAPSAYPVVLPNGNTAGEIGSQAAAQMAAATGVPQETWEYIIARESNGNPSAANPSGASGLFQTMPGWGSTATVDQQIETAIKVYNTQGLSAWGMQ</sequence>
<feature type="domain" description="Transglycosylase SLT" evidence="3">
    <location>
        <begin position="141"/>
        <end position="182"/>
    </location>
</feature>
<dbReference type="RefSeq" id="WP_199568005.1">
    <property type="nucleotide sequence ID" value="NZ_JAENBP010000006.1"/>
</dbReference>